<dbReference type="InterPro" id="IPR036390">
    <property type="entry name" value="WH_DNA-bd_sf"/>
</dbReference>
<keyword evidence="3" id="KW-0805">Transcription regulation</keyword>
<dbReference type="EMBL" id="AZFQ01000055">
    <property type="protein sequence ID" value="KRL96848.1"/>
    <property type="molecule type" value="Genomic_DNA"/>
</dbReference>
<evidence type="ECO:0000256" key="2">
    <source>
        <dbReference type="ARBA" id="ARBA00022737"/>
    </source>
</evidence>
<keyword evidence="5" id="KW-0804">Transcription</keyword>
<keyword evidence="4" id="KW-0010">Activator</keyword>
<keyword evidence="10" id="KW-1185">Reference proteome</keyword>
<gene>
    <name evidence="9" type="ORF">FD50_GL002133</name>
</gene>
<dbReference type="InterPro" id="IPR016152">
    <property type="entry name" value="PTrfase/Anion_transptr"/>
</dbReference>
<dbReference type="InterPro" id="IPR036095">
    <property type="entry name" value="PTS_EIIB-like_sf"/>
</dbReference>
<dbReference type="GO" id="GO:0009401">
    <property type="term" value="P:phosphoenolpyruvate-dependent sugar phosphotransferase system"/>
    <property type="evidence" value="ECO:0007669"/>
    <property type="project" value="InterPro"/>
</dbReference>
<dbReference type="PATRIC" id="fig|1423801.4.peg.2180"/>
<dbReference type="GO" id="GO:0008982">
    <property type="term" value="F:protein-N(PI)-phosphohistidine-sugar phosphotransferase activity"/>
    <property type="evidence" value="ECO:0007669"/>
    <property type="project" value="InterPro"/>
</dbReference>
<organism evidence="9 10">
    <name type="scientific">Liquorilactobacillus satsumensis DSM 16230 = JCM 12392</name>
    <dbReference type="NCBI Taxonomy" id="1423801"/>
    <lineage>
        <taxon>Bacteria</taxon>
        <taxon>Bacillati</taxon>
        <taxon>Bacillota</taxon>
        <taxon>Bacilli</taxon>
        <taxon>Lactobacillales</taxon>
        <taxon>Lactobacillaceae</taxon>
        <taxon>Liquorilactobacillus</taxon>
    </lineage>
</organism>
<evidence type="ECO:0000256" key="3">
    <source>
        <dbReference type="ARBA" id="ARBA00023015"/>
    </source>
</evidence>
<accession>A0A0R1UUJ1</accession>
<evidence type="ECO:0000313" key="10">
    <source>
        <dbReference type="Proteomes" id="UP000051166"/>
    </source>
</evidence>
<dbReference type="CDD" id="cd05568">
    <property type="entry name" value="PTS_IIB_bgl_like"/>
    <property type="match status" value="1"/>
</dbReference>
<dbReference type="SUPFAM" id="SSF63520">
    <property type="entry name" value="PTS-regulatory domain, PRD"/>
    <property type="match status" value="2"/>
</dbReference>
<dbReference type="SUPFAM" id="SSF52794">
    <property type="entry name" value="PTS system IIB component-like"/>
    <property type="match status" value="1"/>
</dbReference>
<dbReference type="Pfam" id="PF00359">
    <property type="entry name" value="PTS_EIIA_2"/>
    <property type="match status" value="1"/>
</dbReference>
<dbReference type="AlphaFoldDB" id="A0A0R1UUJ1"/>
<name>A0A0R1UUJ1_9LACO</name>
<dbReference type="PROSITE" id="PS51372">
    <property type="entry name" value="PRD_2"/>
    <property type="match status" value="2"/>
</dbReference>
<dbReference type="InterPro" id="IPR007737">
    <property type="entry name" value="Mga_HTH"/>
</dbReference>
<dbReference type="SUPFAM" id="SSF55804">
    <property type="entry name" value="Phoshotransferase/anion transport protein"/>
    <property type="match status" value="1"/>
</dbReference>
<dbReference type="PANTHER" id="PTHR30185">
    <property type="entry name" value="CRYPTIC BETA-GLUCOSIDE BGL OPERON ANTITERMINATOR"/>
    <property type="match status" value="1"/>
</dbReference>
<dbReference type="STRING" id="1423801.FD50_GL002133"/>
<evidence type="ECO:0000256" key="4">
    <source>
        <dbReference type="ARBA" id="ARBA00023159"/>
    </source>
</evidence>
<evidence type="ECO:0000259" key="7">
    <source>
        <dbReference type="PROSITE" id="PS51099"/>
    </source>
</evidence>
<dbReference type="InterPro" id="IPR011608">
    <property type="entry name" value="PRD"/>
</dbReference>
<reference evidence="9 10" key="1">
    <citation type="journal article" date="2015" name="Genome Announc.">
        <title>Expanding the biotechnology potential of lactobacilli through comparative genomics of 213 strains and associated genera.</title>
        <authorList>
            <person name="Sun Z."/>
            <person name="Harris H.M."/>
            <person name="McCann A."/>
            <person name="Guo C."/>
            <person name="Argimon S."/>
            <person name="Zhang W."/>
            <person name="Yang X."/>
            <person name="Jeffery I.B."/>
            <person name="Cooney J.C."/>
            <person name="Kagawa T.F."/>
            <person name="Liu W."/>
            <person name="Song Y."/>
            <person name="Salvetti E."/>
            <person name="Wrobel A."/>
            <person name="Rasinkangas P."/>
            <person name="Parkhill J."/>
            <person name="Rea M.C."/>
            <person name="O'Sullivan O."/>
            <person name="Ritari J."/>
            <person name="Douillard F.P."/>
            <person name="Paul Ross R."/>
            <person name="Yang R."/>
            <person name="Briner A.E."/>
            <person name="Felis G.E."/>
            <person name="de Vos W.M."/>
            <person name="Barrangou R."/>
            <person name="Klaenhammer T.R."/>
            <person name="Caufield P.W."/>
            <person name="Cui Y."/>
            <person name="Zhang H."/>
            <person name="O'Toole P.W."/>
        </authorList>
    </citation>
    <scope>NUCLEOTIDE SEQUENCE [LARGE SCALE GENOMIC DNA]</scope>
    <source>
        <strain evidence="9 10">DSM 16230</strain>
    </source>
</reference>
<comment type="caution">
    <text evidence="9">The sequence shown here is derived from an EMBL/GenBank/DDBJ whole genome shotgun (WGS) entry which is preliminary data.</text>
</comment>
<protein>
    <submittedName>
        <fullName evidence="9">Uncharacterized protein</fullName>
    </submittedName>
</protein>
<dbReference type="InterPro" id="IPR013196">
    <property type="entry name" value="HTH_11"/>
</dbReference>
<dbReference type="Gene3D" id="1.10.1790.10">
    <property type="entry name" value="PRD domain"/>
    <property type="match status" value="2"/>
</dbReference>
<dbReference type="PROSITE" id="PS51099">
    <property type="entry name" value="PTS_EIIB_TYPE_2"/>
    <property type="match status" value="1"/>
</dbReference>
<proteinExistence type="predicted"/>
<dbReference type="Pfam" id="PF00874">
    <property type="entry name" value="PRD"/>
    <property type="match status" value="2"/>
</dbReference>
<dbReference type="Proteomes" id="UP000051166">
    <property type="component" value="Unassembled WGS sequence"/>
</dbReference>
<evidence type="ECO:0000259" key="6">
    <source>
        <dbReference type="PROSITE" id="PS51094"/>
    </source>
</evidence>
<dbReference type="Pfam" id="PF08279">
    <property type="entry name" value="HTH_11"/>
    <property type="match status" value="1"/>
</dbReference>
<dbReference type="Gene3D" id="3.40.50.2300">
    <property type="match status" value="1"/>
</dbReference>
<sequence>MHWKDVNKMINLTKRQLSLIRVLLTVKQTTAGKLAKQLSVSSKTIYNDLKILQPILAEQLISIHIQPRRGISLTGSVGNYQRVLKKLSQKYTIPDSDLDRQMYILVKLLQNNRFFTLEYFSERLFIGTKTIERNLKQLDIFLKETGVRIERHPKKGIILIATEKQKRKMLYKILNLQWGGHWSVDERKTQPTINYQGTLNNSFLSQEIVQHLIKIVDDFSKEKRISFTDYAFQSLVIHLAIAVQRIRDGNSIINTKSISEKKIENQLNNARYLARMIEQKFKLIIPSEEIGYIQIHLIASSPNKLNIQITDQKFVNTLKEILSVFGYDHELLVGLSVHLFSAFNRLKAGATITNPYTLSIKENYTRAFDAGIEIAKYYKLKNSIEMNDDEIAYLALHLEAYLERMRAESQQLDIVLVCSTGLGSAQLLAAKIRKEFPDLKINGIWSVNDLREKSLAGIDLVISTIEINIEGIRTIQVSPILRREEIEGIKNTIKNSHISRQSQQHGLDKLIQKKLVFTDIAITDFIELIKWMSHQLYLMGYAKKGIAESAIKREQLSKTSFKDYAVPHAQPEFIMKPVVAVCILRQPIEWGANLVSIVFFFGMTDTLSQKEIDPIFDDFYKIVNSQRSLDSLIKAKTNHDLFIRLIGEIENDN</sequence>
<dbReference type="InterPro" id="IPR002178">
    <property type="entry name" value="PTS_EIIA_type-2_dom"/>
</dbReference>
<feature type="domain" description="PRD" evidence="8">
    <location>
        <begin position="302"/>
        <end position="408"/>
    </location>
</feature>
<dbReference type="InterPro" id="IPR036634">
    <property type="entry name" value="PRD_sf"/>
</dbReference>
<feature type="domain" description="PTS EIIB type-2" evidence="7">
    <location>
        <begin position="412"/>
        <end position="501"/>
    </location>
</feature>
<dbReference type="Pfam" id="PF02302">
    <property type="entry name" value="PTS_IIB"/>
    <property type="match status" value="1"/>
</dbReference>
<dbReference type="PROSITE" id="PS51094">
    <property type="entry name" value="PTS_EIIA_TYPE_2"/>
    <property type="match status" value="1"/>
</dbReference>
<dbReference type="Gene3D" id="3.40.930.10">
    <property type="entry name" value="Mannitol-specific EII, Chain A"/>
    <property type="match status" value="1"/>
</dbReference>
<dbReference type="Gene3D" id="1.10.10.10">
    <property type="entry name" value="Winged helix-like DNA-binding domain superfamily/Winged helix DNA-binding domain"/>
    <property type="match status" value="2"/>
</dbReference>
<evidence type="ECO:0000259" key="8">
    <source>
        <dbReference type="PROSITE" id="PS51372"/>
    </source>
</evidence>
<keyword evidence="1" id="KW-0808">Transferase</keyword>
<evidence type="ECO:0000313" key="9">
    <source>
        <dbReference type="EMBL" id="KRL96848.1"/>
    </source>
</evidence>
<evidence type="ECO:0000256" key="5">
    <source>
        <dbReference type="ARBA" id="ARBA00023163"/>
    </source>
</evidence>
<evidence type="ECO:0000256" key="1">
    <source>
        <dbReference type="ARBA" id="ARBA00022679"/>
    </source>
</evidence>
<feature type="domain" description="PTS EIIA type-2" evidence="6">
    <location>
        <begin position="509"/>
        <end position="649"/>
    </location>
</feature>
<dbReference type="GO" id="GO:0006355">
    <property type="term" value="P:regulation of DNA-templated transcription"/>
    <property type="evidence" value="ECO:0007669"/>
    <property type="project" value="InterPro"/>
</dbReference>
<dbReference type="SUPFAM" id="SSF46785">
    <property type="entry name" value="Winged helix' DNA-binding domain"/>
    <property type="match status" value="1"/>
</dbReference>
<feature type="domain" description="PRD" evidence="8">
    <location>
        <begin position="200"/>
        <end position="301"/>
    </location>
</feature>
<keyword evidence="2" id="KW-0677">Repeat</keyword>
<dbReference type="Pfam" id="PF05043">
    <property type="entry name" value="Mga"/>
    <property type="match status" value="1"/>
</dbReference>
<dbReference type="InterPro" id="IPR036388">
    <property type="entry name" value="WH-like_DNA-bd_sf"/>
</dbReference>
<dbReference type="PANTHER" id="PTHR30185:SF13">
    <property type="entry name" value="LICABCH OPERON REGULATOR-RELATED"/>
    <property type="match status" value="1"/>
</dbReference>
<dbReference type="InterPro" id="IPR050661">
    <property type="entry name" value="BglG_antiterminators"/>
</dbReference>
<dbReference type="InterPro" id="IPR013011">
    <property type="entry name" value="PTS_EIIB_2"/>
</dbReference>
<dbReference type="InterPro" id="IPR003501">
    <property type="entry name" value="PTS_EIIB_2/3"/>
</dbReference>